<keyword evidence="3" id="KW-1185">Reference proteome</keyword>
<evidence type="ECO:0000313" key="2">
    <source>
        <dbReference type="EMBL" id="CAB3368478.1"/>
    </source>
</evidence>
<evidence type="ECO:0000256" key="1">
    <source>
        <dbReference type="SAM" id="MobiDB-lite"/>
    </source>
</evidence>
<name>A0A8S1CGP9_9INSE</name>
<dbReference type="AlphaFoldDB" id="A0A8S1CGP9"/>
<comment type="caution">
    <text evidence="2">The sequence shown here is derived from an EMBL/GenBank/DDBJ whole genome shotgun (WGS) entry which is preliminary data.</text>
</comment>
<dbReference type="Proteomes" id="UP000494165">
    <property type="component" value="Unassembled WGS sequence"/>
</dbReference>
<proteinExistence type="predicted"/>
<sequence>MSCFSAFPFPGSREQRAFAELVTEQPVPEKEVASFAPSRVEKEDKSSRFTPFALRESPWVRIPKIGCIMPLTPILSSRHYFYSVGHFRRRRVFLSSPLGRRRKKRTVLVEDDGLVKKKTAWRRRRWHADEEDGLEKKKTPDIQDVDLVPT</sequence>
<organism evidence="2 3">
    <name type="scientific">Cloeon dipterum</name>
    <dbReference type="NCBI Taxonomy" id="197152"/>
    <lineage>
        <taxon>Eukaryota</taxon>
        <taxon>Metazoa</taxon>
        <taxon>Ecdysozoa</taxon>
        <taxon>Arthropoda</taxon>
        <taxon>Hexapoda</taxon>
        <taxon>Insecta</taxon>
        <taxon>Pterygota</taxon>
        <taxon>Palaeoptera</taxon>
        <taxon>Ephemeroptera</taxon>
        <taxon>Pisciforma</taxon>
        <taxon>Baetidae</taxon>
        <taxon>Cloeon</taxon>
    </lineage>
</organism>
<protein>
    <submittedName>
        <fullName evidence="2">Uncharacterized protein</fullName>
    </submittedName>
</protein>
<reference evidence="2 3" key="1">
    <citation type="submission" date="2020-04" db="EMBL/GenBank/DDBJ databases">
        <authorList>
            <person name="Alioto T."/>
            <person name="Alioto T."/>
            <person name="Gomez Garrido J."/>
        </authorList>
    </citation>
    <scope>NUCLEOTIDE SEQUENCE [LARGE SCALE GENOMIC DNA]</scope>
</reference>
<gene>
    <name evidence="2" type="ORF">CLODIP_2_CD07274</name>
</gene>
<accession>A0A8S1CGP9</accession>
<feature type="region of interest" description="Disordered" evidence="1">
    <location>
        <begin position="122"/>
        <end position="150"/>
    </location>
</feature>
<evidence type="ECO:0000313" key="3">
    <source>
        <dbReference type="Proteomes" id="UP000494165"/>
    </source>
</evidence>
<dbReference type="EMBL" id="CADEPI010000038">
    <property type="protein sequence ID" value="CAB3368478.1"/>
    <property type="molecule type" value="Genomic_DNA"/>
</dbReference>